<dbReference type="EMBL" id="GGEC01067449">
    <property type="protein sequence ID" value="MBX47933.1"/>
    <property type="molecule type" value="Transcribed_RNA"/>
</dbReference>
<evidence type="ECO:0000313" key="1">
    <source>
        <dbReference type="EMBL" id="MBX47933.1"/>
    </source>
</evidence>
<organism evidence="1">
    <name type="scientific">Rhizophora mucronata</name>
    <name type="common">Asiatic mangrove</name>
    <dbReference type="NCBI Taxonomy" id="61149"/>
    <lineage>
        <taxon>Eukaryota</taxon>
        <taxon>Viridiplantae</taxon>
        <taxon>Streptophyta</taxon>
        <taxon>Embryophyta</taxon>
        <taxon>Tracheophyta</taxon>
        <taxon>Spermatophyta</taxon>
        <taxon>Magnoliopsida</taxon>
        <taxon>eudicotyledons</taxon>
        <taxon>Gunneridae</taxon>
        <taxon>Pentapetalae</taxon>
        <taxon>rosids</taxon>
        <taxon>fabids</taxon>
        <taxon>Malpighiales</taxon>
        <taxon>Rhizophoraceae</taxon>
        <taxon>Rhizophora</taxon>
    </lineage>
</organism>
<reference evidence="1" key="1">
    <citation type="submission" date="2018-02" db="EMBL/GenBank/DDBJ databases">
        <title>Rhizophora mucronata_Transcriptome.</title>
        <authorList>
            <person name="Meera S.P."/>
            <person name="Sreeshan A."/>
            <person name="Augustine A."/>
        </authorList>
    </citation>
    <scope>NUCLEOTIDE SEQUENCE</scope>
    <source>
        <tissue evidence="1">Leaf</tissue>
    </source>
</reference>
<accession>A0A2P2NZM6</accession>
<proteinExistence type="predicted"/>
<protein>
    <submittedName>
        <fullName evidence="1">Uncharacterized protein</fullName>
    </submittedName>
</protein>
<name>A0A2P2NZM6_RHIMU</name>
<sequence>MRTMSTEIRPEYLNHAESKQVKNRSLGFQILSILGPDPTA</sequence>
<dbReference type="AlphaFoldDB" id="A0A2P2NZM6"/>